<dbReference type="EMBL" id="VNHS01000001">
    <property type="protein sequence ID" value="TYP79564.1"/>
    <property type="molecule type" value="Genomic_DNA"/>
</dbReference>
<keyword evidence="2" id="KW-1185">Reference proteome</keyword>
<proteinExistence type="predicted"/>
<organism evidence="1 2">
    <name type="scientific">Paenibacillus methanolicus</name>
    <dbReference type="NCBI Taxonomy" id="582686"/>
    <lineage>
        <taxon>Bacteria</taxon>
        <taxon>Bacillati</taxon>
        <taxon>Bacillota</taxon>
        <taxon>Bacilli</taxon>
        <taxon>Bacillales</taxon>
        <taxon>Paenibacillaceae</taxon>
        <taxon>Paenibacillus</taxon>
    </lineage>
</organism>
<comment type="caution">
    <text evidence="1">The sequence shown here is derived from an EMBL/GenBank/DDBJ whole genome shotgun (WGS) entry which is preliminary data.</text>
</comment>
<dbReference type="RefSeq" id="WP_148927612.1">
    <property type="nucleotide sequence ID" value="NZ_VNHS01000001.1"/>
</dbReference>
<protein>
    <submittedName>
        <fullName evidence="1">Uncharacterized protein</fullName>
    </submittedName>
</protein>
<reference evidence="1 2" key="1">
    <citation type="submission" date="2019-07" db="EMBL/GenBank/DDBJ databases">
        <title>Genomic Encyclopedia of Type Strains, Phase III (KMG-III): the genomes of soil and plant-associated and newly described type strains.</title>
        <authorList>
            <person name="Whitman W."/>
        </authorList>
    </citation>
    <scope>NUCLEOTIDE SEQUENCE [LARGE SCALE GENOMIC DNA]</scope>
    <source>
        <strain evidence="1 2">BL24</strain>
    </source>
</reference>
<gene>
    <name evidence="1" type="ORF">BCM02_101684</name>
</gene>
<evidence type="ECO:0000313" key="1">
    <source>
        <dbReference type="EMBL" id="TYP79564.1"/>
    </source>
</evidence>
<dbReference type="OrthoDB" id="2666757at2"/>
<sequence>MTRQYAIDKAKIFFREQNRSFYVVQMEASEFEVMDKAELDRVMESGKIRRDAIIFSMESDPNE</sequence>
<name>A0A5S5CJ63_9BACL</name>
<accession>A0A5S5CJ63</accession>
<dbReference type="Proteomes" id="UP000323257">
    <property type="component" value="Unassembled WGS sequence"/>
</dbReference>
<evidence type="ECO:0000313" key="2">
    <source>
        <dbReference type="Proteomes" id="UP000323257"/>
    </source>
</evidence>
<dbReference type="AlphaFoldDB" id="A0A5S5CJ63"/>